<dbReference type="EMBL" id="QKOF01000005">
    <property type="protein sequence ID" value="MBE2899921.1"/>
    <property type="molecule type" value="Genomic_DNA"/>
</dbReference>
<comment type="caution">
    <text evidence="1">The sequence shown here is derived from an EMBL/GenBank/DDBJ whole genome shotgun (WGS) entry which is preliminary data.</text>
</comment>
<evidence type="ECO:0000313" key="1">
    <source>
        <dbReference type="EMBL" id="MBE2899921.1"/>
    </source>
</evidence>
<evidence type="ECO:0000313" key="2">
    <source>
        <dbReference type="Proteomes" id="UP000646659"/>
    </source>
</evidence>
<proteinExistence type="predicted"/>
<dbReference type="Proteomes" id="UP000646659">
    <property type="component" value="Unassembled WGS sequence"/>
</dbReference>
<organism evidence="1 2">
    <name type="scientific">Methanothermobacter thermautotrophicus</name>
    <name type="common">Methanobacterium thermoformicicum</name>
    <dbReference type="NCBI Taxonomy" id="145262"/>
    <lineage>
        <taxon>Archaea</taxon>
        <taxon>Methanobacteriati</taxon>
        <taxon>Methanobacteriota</taxon>
        <taxon>Methanomada group</taxon>
        <taxon>Methanobacteria</taxon>
        <taxon>Methanobacteriales</taxon>
        <taxon>Methanobacteriaceae</taxon>
        <taxon>Methanothermobacter</taxon>
    </lineage>
</organism>
<dbReference type="AlphaFoldDB" id="A0A842YNF1"/>
<dbReference type="RefSeq" id="WP_192961691.1">
    <property type="nucleotide sequence ID" value="NZ_QKOF01000005.1"/>
</dbReference>
<gene>
    <name evidence="1" type="ORF">DNK57_03690</name>
</gene>
<sequence>MSTPLSLGGLRNSTVYVNPAKRTYSFTFRNTGKYTTTVTYYVTVYSSSGAKLGYRSFKFTLNPGRSYSATIGYYPYDARIVTTRKIYNPSRYTRTIKLSETFRADTLSATLNYSYTIRGYRYVYITKTFRAVNMKITVT</sequence>
<reference evidence="1" key="1">
    <citation type="submission" date="2018-06" db="EMBL/GenBank/DDBJ databases">
        <title>Draft genome sequence of Methanothermobacter thermautotrophicus Strain WHS, a thermophilic, hydrogenotrophic methanogen isolated from Washburn Hot Springs in Yellowstone National Park, USA.</title>
        <authorList>
            <person name="Mckay L.J."/>
            <person name="Klingelsmith K."/>
            <person name="Inskeep W.P."/>
            <person name="Fields M.W."/>
        </authorList>
    </citation>
    <scope>NUCLEOTIDE SEQUENCE</scope>
    <source>
        <strain evidence="1">WHS</strain>
    </source>
</reference>
<accession>A0A842YNF1</accession>
<protein>
    <submittedName>
        <fullName evidence="1">Uncharacterized protein</fullName>
    </submittedName>
</protein>
<name>A0A842YNF1_METTF</name>